<feature type="compositionally biased region" description="Basic and acidic residues" evidence="9">
    <location>
        <begin position="173"/>
        <end position="183"/>
    </location>
</feature>
<dbReference type="KEGG" id="vvp:112915755"/>
<evidence type="ECO:0000256" key="4">
    <source>
        <dbReference type="ARBA" id="ARBA00022490"/>
    </source>
</evidence>
<evidence type="ECO:0000259" key="11">
    <source>
        <dbReference type="Pfam" id="PF25771"/>
    </source>
</evidence>
<dbReference type="AlphaFoldDB" id="A0A3Q7RY94"/>
<dbReference type="GeneID" id="112915755"/>
<keyword evidence="12" id="KW-1185">Reference proteome</keyword>
<dbReference type="RefSeq" id="XP_025848993.1">
    <property type="nucleotide sequence ID" value="XM_025993208.2"/>
</dbReference>
<evidence type="ECO:0000256" key="2">
    <source>
        <dbReference type="ARBA" id="ARBA00007181"/>
    </source>
</evidence>
<comment type="similarity">
    <text evidence="2">Belongs to the CEP63 family.</text>
</comment>
<evidence type="ECO:0000313" key="13">
    <source>
        <dbReference type="RefSeq" id="XP_025848993.1"/>
    </source>
</evidence>
<dbReference type="GO" id="GO:0005737">
    <property type="term" value="C:cytoplasm"/>
    <property type="evidence" value="ECO:0007669"/>
    <property type="project" value="UniProtKB-SubCell"/>
</dbReference>
<comment type="subcellular location">
    <subcellularLocation>
        <location evidence="1">Cytoplasm</location>
    </subcellularLocation>
</comment>
<dbReference type="PANTHER" id="PTHR18875">
    <property type="entry name" value="SARCOMA ANTIGEN NY-SAR-24/CYTOSKELETAL PROTEIN SOJO"/>
    <property type="match status" value="1"/>
</dbReference>
<dbReference type="Pfam" id="PF25771">
    <property type="entry name" value="CC_CEP152-bind"/>
    <property type="match status" value="1"/>
</dbReference>
<dbReference type="GO" id="GO:0030030">
    <property type="term" value="P:cell projection organization"/>
    <property type="evidence" value="ECO:0007669"/>
    <property type="project" value="UniProtKB-KW"/>
</dbReference>
<evidence type="ECO:0000256" key="1">
    <source>
        <dbReference type="ARBA" id="ARBA00004496"/>
    </source>
</evidence>
<dbReference type="InterPro" id="IPR057656">
    <property type="entry name" value="CEP63/Deup1_CC"/>
</dbReference>
<dbReference type="GO" id="GO:0098535">
    <property type="term" value="P:de novo centriole assembly involved in multi-ciliated epithelial cell differentiation"/>
    <property type="evidence" value="ECO:0007669"/>
    <property type="project" value="TreeGrafter"/>
</dbReference>
<accession>A0A3Q7RY94</accession>
<keyword evidence="6 8" id="KW-0175">Coiled coil</keyword>
<dbReference type="Proteomes" id="UP001652641">
    <property type="component" value="Chromosome 11"/>
</dbReference>
<name>A0A3Q7RY94_VULVU</name>
<dbReference type="PANTHER" id="PTHR18875:SF5">
    <property type="entry name" value="DEUTEROSOME ASSEMBLY PROTEIN 1"/>
    <property type="match status" value="1"/>
</dbReference>
<keyword evidence="5" id="KW-0970">Cilium biogenesis/degradation</keyword>
<dbReference type="CTD" id="159989"/>
<dbReference type="Pfam" id="PF17045">
    <property type="entry name" value="CEP63"/>
    <property type="match status" value="2"/>
</dbReference>
<evidence type="ECO:0000256" key="8">
    <source>
        <dbReference type="SAM" id="Coils"/>
    </source>
</evidence>
<feature type="domain" description="CEP63/Deup1 CEP152 binding coiled coil" evidence="11">
    <location>
        <begin position="537"/>
        <end position="571"/>
    </location>
</feature>
<dbReference type="InterPro" id="IPR031470">
    <property type="entry name" value="CEP63/Deup1_N"/>
</dbReference>
<evidence type="ECO:0000256" key="5">
    <source>
        <dbReference type="ARBA" id="ARBA00022794"/>
    </source>
</evidence>
<gene>
    <name evidence="13" type="primary">DEUP1</name>
</gene>
<evidence type="ECO:0000256" key="9">
    <source>
        <dbReference type="SAM" id="MobiDB-lite"/>
    </source>
</evidence>
<evidence type="ECO:0000256" key="7">
    <source>
        <dbReference type="ARBA" id="ARBA00030704"/>
    </source>
</evidence>
<protein>
    <recommendedName>
        <fullName evidence="3">Deuterosome assembly protein 1</fullName>
    </recommendedName>
    <alternativeName>
        <fullName evidence="7">Coiled-coil domain-containing protein 67</fullName>
    </alternativeName>
</protein>
<feature type="compositionally biased region" description="Basic and acidic residues" evidence="9">
    <location>
        <begin position="481"/>
        <end position="492"/>
    </location>
</feature>
<feature type="coiled-coil region" evidence="8">
    <location>
        <begin position="198"/>
        <end position="243"/>
    </location>
</feature>
<feature type="region of interest" description="Disordered" evidence="9">
    <location>
        <begin position="481"/>
        <end position="507"/>
    </location>
</feature>
<evidence type="ECO:0000259" key="10">
    <source>
        <dbReference type="Pfam" id="PF17045"/>
    </source>
</evidence>
<reference evidence="13" key="2">
    <citation type="submission" date="2025-08" db="UniProtKB">
        <authorList>
            <consortium name="RefSeq"/>
        </authorList>
    </citation>
    <scope>IDENTIFICATION</scope>
    <source>
        <tissue evidence="13">Cell line</tissue>
    </source>
</reference>
<feature type="domain" description="CEP63/Deup1 N-terminal" evidence="10">
    <location>
        <begin position="18"/>
        <end position="151"/>
    </location>
</feature>
<sequence length="580" mass="68333">MQQFLDMENQAHNTMGASPCEAELQELMEQIDIMVSNKKLDWERKMRALETRLDLRDQELANAQTCLDQKGQEVGLLRQKLDSLEKCNLAMTRNYEGQLQTLKAQFSKLTNSFEKLRLHQMKQSKVRRKESPHLKEEIPFELSNLNQKLEKQAQSYQTQLSGKKPCTEDSSSEDPRLMCEPDHSCETSERDEFIIEKLKSAVSEIAFSRNKLQDENQKLLQELKMYQRQCQAMEAGLSEVKSELQSRDDLLRIIEMERLQLHRELLKIGECQNTQENKKRVESSYSPSTKELERKRKELFSVTLDQQNHEKELNKIRSQLYQEEEYHGSEQERMRNEISDLTEELHQKEITIATIMKKAALLERQLKMELEIKEKMLAKQQVSDMRYKAVRTENTHLKGMMGDLDPGQYMTSEITDVKSMDFTNREHSRHTSINKLEHENERLRNDLAKLRANDKSAWANQNTYEEMGRYTYQNQIKMEKHEDRLSQDREPNRSATPPLPPLPFQTKEMTSPLISDDEVFPLSPPDIVFPASLAAQHFLLEEEKRAKEFEKLLNTHIDELQRHTEFTLNKYTKLKQNRHI</sequence>
<dbReference type="GO" id="GO:0007099">
    <property type="term" value="P:centriole replication"/>
    <property type="evidence" value="ECO:0007669"/>
    <property type="project" value="TreeGrafter"/>
</dbReference>
<evidence type="ECO:0000256" key="3">
    <source>
        <dbReference type="ARBA" id="ARBA00019105"/>
    </source>
</evidence>
<proteinExistence type="inferred from homology"/>
<feature type="domain" description="CEP63/Deup1 N-terminal" evidence="10">
    <location>
        <begin position="152"/>
        <end position="248"/>
    </location>
</feature>
<keyword evidence="4" id="KW-0963">Cytoplasm</keyword>
<feature type="region of interest" description="Disordered" evidence="9">
    <location>
        <begin position="153"/>
        <end position="183"/>
    </location>
</feature>
<dbReference type="GO" id="GO:0005814">
    <property type="term" value="C:centriole"/>
    <property type="evidence" value="ECO:0007669"/>
    <property type="project" value="TreeGrafter"/>
</dbReference>
<evidence type="ECO:0000313" key="12">
    <source>
        <dbReference type="Proteomes" id="UP001652641"/>
    </source>
</evidence>
<evidence type="ECO:0000256" key="6">
    <source>
        <dbReference type="ARBA" id="ARBA00023054"/>
    </source>
</evidence>
<dbReference type="GO" id="GO:0098536">
    <property type="term" value="C:deuterosome"/>
    <property type="evidence" value="ECO:0007669"/>
    <property type="project" value="TreeGrafter"/>
</dbReference>
<organism evidence="12 13">
    <name type="scientific">Vulpes vulpes</name>
    <name type="common">Red fox</name>
    <dbReference type="NCBI Taxonomy" id="9627"/>
    <lineage>
        <taxon>Eukaryota</taxon>
        <taxon>Metazoa</taxon>
        <taxon>Chordata</taxon>
        <taxon>Craniata</taxon>
        <taxon>Vertebrata</taxon>
        <taxon>Euteleostomi</taxon>
        <taxon>Mammalia</taxon>
        <taxon>Eutheria</taxon>
        <taxon>Laurasiatheria</taxon>
        <taxon>Carnivora</taxon>
        <taxon>Caniformia</taxon>
        <taxon>Canidae</taxon>
        <taxon>Vulpes</taxon>
    </lineage>
</organism>
<reference key="1">
    <citation type="submission" date="2019-01" db="UniProtKB">
        <authorList>
            <consortium name="RefSeq"/>
        </authorList>
    </citation>
    <scope>IDENTIFICATION</scope>
</reference>